<dbReference type="SMART" id="SM00073">
    <property type="entry name" value="HPT"/>
    <property type="match status" value="1"/>
</dbReference>
<evidence type="ECO:0000256" key="2">
    <source>
        <dbReference type="PROSITE-ProRule" id="PRU00110"/>
    </source>
</evidence>
<dbReference type="GO" id="GO:0004672">
    <property type="term" value="F:protein kinase activity"/>
    <property type="evidence" value="ECO:0007669"/>
    <property type="project" value="UniProtKB-ARBA"/>
</dbReference>
<proteinExistence type="predicted"/>
<dbReference type="InterPro" id="IPR001789">
    <property type="entry name" value="Sig_transdc_resp-reg_receiver"/>
</dbReference>
<keyword evidence="7" id="KW-1185">Reference proteome</keyword>
<dbReference type="SUPFAM" id="SSF47226">
    <property type="entry name" value="Histidine-containing phosphotransfer domain, HPT domain"/>
    <property type="match status" value="1"/>
</dbReference>
<protein>
    <recommendedName>
        <fullName evidence="8">HPt domain-containing protein</fullName>
    </recommendedName>
</protein>
<dbReference type="PROSITE" id="PS50110">
    <property type="entry name" value="RESPONSE_REGULATORY"/>
    <property type="match status" value="1"/>
</dbReference>
<dbReference type="Pfam" id="PF01627">
    <property type="entry name" value="Hpt"/>
    <property type="match status" value="1"/>
</dbReference>
<sequence length="256" mass="28513">MGIMENIGALLDQLRTGYIGELPERFSSIEQLIIGLKTSDAVADTMALLYRETHSLKGSAGTYGCPIITTICHQLEDLLTTIGGEGFKPDESTIDNLLRYIDLFHQALSIITSDNEDFHAITETLIEIKQSGLAQKQCLLIEPSRPITLMITRALEELHYRVIHLDDGYLALDRLLDEPFDLIITSREIKRVNGRALIAAVKLSNGPNHSTPTMVLTSSNDLQNTRDTDADYIIVKDGRLIDHLTEVVSRLSRRVA</sequence>
<dbReference type="CDD" id="cd00088">
    <property type="entry name" value="HPT"/>
    <property type="match status" value="1"/>
</dbReference>
<dbReference type="GO" id="GO:0000160">
    <property type="term" value="P:phosphorelay signal transduction system"/>
    <property type="evidence" value="ECO:0007669"/>
    <property type="project" value="UniProtKB-KW"/>
</dbReference>
<dbReference type="SMART" id="SM00448">
    <property type="entry name" value="REC"/>
    <property type="match status" value="1"/>
</dbReference>
<feature type="modified residue" description="Phosphohistidine" evidence="2">
    <location>
        <position position="54"/>
    </location>
</feature>
<keyword evidence="2" id="KW-0597">Phosphoprotein</keyword>
<dbReference type="Proteomes" id="UP000191110">
    <property type="component" value="Unassembled WGS sequence"/>
</dbReference>
<dbReference type="InterPro" id="IPR036641">
    <property type="entry name" value="HPT_dom_sf"/>
</dbReference>
<dbReference type="EMBL" id="MPRL01000053">
    <property type="protein sequence ID" value="OOZ39390.1"/>
    <property type="molecule type" value="Genomic_DNA"/>
</dbReference>
<comment type="caution">
    <text evidence="6">The sequence shown here is derived from an EMBL/GenBank/DDBJ whole genome shotgun (WGS) entry which is preliminary data.</text>
</comment>
<organism evidence="6 7">
    <name type="scientific">Solemya pervernicosa gill symbiont</name>
    <dbReference type="NCBI Taxonomy" id="642797"/>
    <lineage>
        <taxon>Bacteria</taxon>
        <taxon>Pseudomonadati</taxon>
        <taxon>Pseudomonadota</taxon>
        <taxon>Gammaproteobacteria</taxon>
        <taxon>sulfur-oxidizing symbionts</taxon>
    </lineage>
</organism>
<dbReference type="AlphaFoldDB" id="A0A1T2L2Z6"/>
<name>A0A1T2L2Z6_9GAMM</name>
<evidence type="ECO:0000313" key="6">
    <source>
        <dbReference type="EMBL" id="OOZ39390.1"/>
    </source>
</evidence>
<evidence type="ECO:0008006" key="8">
    <source>
        <dbReference type="Google" id="ProtNLM"/>
    </source>
</evidence>
<reference evidence="6 7" key="1">
    <citation type="submission" date="2016-11" db="EMBL/GenBank/DDBJ databases">
        <title>Mixed transmission modes and dynamic genome evolution in an obligate animal-bacterial symbiosis.</title>
        <authorList>
            <person name="Russell S.L."/>
            <person name="Corbett-Detig R.B."/>
            <person name="Cavanaugh C.M."/>
        </authorList>
    </citation>
    <scope>NUCLEOTIDE SEQUENCE [LARGE SCALE GENOMIC DNA]</scope>
    <source>
        <strain evidence="6">Sveles-Q1</strain>
    </source>
</reference>
<feature type="domain" description="HPt" evidence="5">
    <location>
        <begin position="7"/>
        <end position="118"/>
    </location>
</feature>
<evidence type="ECO:0000259" key="4">
    <source>
        <dbReference type="PROSITE" id="PS50110"/>
    </source>
</evidence>
<feature type="domain" description="Response regulatory" evidence="4">
    <location>
        <begin position="137"/>
        <end position="251"/>
    </location>
</feature>
<gene>
    <name evidence="6" type="ORF">BOW53_11835</name>
</gene>
<accession>A0A1T2L2Z6</accession>
<dbReference type="InterPro" id="IPR011006">
    <property type="entry name" value="CheY-like_superfamily"/>
</dbReference>
<dbReference type="Gene3D" id="3.40.50.2300">
    <property type="match status" value="1"/>
</dbReference>
<evidence type="ECO:0000256" key="1">
    <source>
        <dbReference type="ARBA" id="ARBA00023012"/>
    </source>
</evidence>
<dbReference type="CDD" id="cd00156">
    <property type="entry name" value="REC"/>
    <property type="match status" value="1"/>
</dbReference>
<dbReference type="InterPro" id="IPR008207">
    <property type="entry name" value="Sig_transdc_His_kin_Hpt_dom"/>
</dbReference>
<dbReference type="Gene3D" id="1.20.120.160">
    <property type="entry name" value="HPT domain"/>
    <property type="match status" value="1"/>
</dbReference>
<keyword evidence="1" id="KW-0902">Two-component regulatory system</keyword>
<dbReference type="PROSITE" id="PS50894">
    <property type="entry name" value="HPT"/>
    <property type="match status" value="1"/>
</dbReference>
<evidence type="ECO:0000256" key="3">
    <source>
        <dbReference type="PROSITE-ProRule" id="PRU00169"/>
    </source>
</evidence>
<comment type="caution">
    <text evidence="3">Lacks conserved residue(s) required for the propagation of feature annotation.</text>
</comment>
<evidence type="ECO:0000259" key="5">
    <source>
        <dbReference type="PROSITE" id="PS50894"/>
    </source>
</evidence>
<evidence type="ECO:0000313" key="7">
    <source>
        <dbReference type="Proteomes" id="UP000191110"/>
    </source>
</evidence>
<dbReference type="SUPFAM" id="SSF52172">
    <property type="entry name" value="CheY-like"/>
    <property type="match status" value="1"/>
</dbReference>